<keyword evidence="3" id="KW-1185">Reference proteome</keyword>
<dbReference type="EMBL" id="MU865102">
    <property type="protein sequence ID" value="KAK4457690.1"/>
    <property type="molecule type" value="Genomic_DNA"/>
</dbReference>
<dbReference type="Proteomes" id="UP001321749">
    <property type="component" value="Unassembled WGS sequence"/>
</dbReference>
<gene>
    <name evidence="2" type="ORF">QBC42DRAFT_278561</name>
</gene>
<name>A0AAV9HAQ3_9PEZI</name>
<reference evidence="2" key="2">
    <citation type="submission" date="2023-06" db="EMBL/GenBank/DDBJ databases">
        <authorList>
            <consortium name="Lawrence Berkeley National Laboratory"/>
            <person name="Mondo S.J."/>
            <person name="Hensen N."/>
            <person name="Bonometti L."/>
            <person name="Westerberg I."/>
            <person name="Brannstrom I.O."/>
            <person name="Guillou S."/>
            <person name="Cros-Aarteil S."/>
            <person name="Calhoun S."/>
            <person name="Haridas S."/>
            <person name="Kuo A."/>
            <person name="Pangilinan J."/>
            <person name="Riley R."/>
            <person name="Labutti K."/>
            <person name="Andreopoulos B."/>
            <person name="Lipzen A."/>
            <person name="Chen C."/>
            <person name="Yanf M."/>
            <person name="Daum C."/>
            <person name="Ng V."/>
            <person name="Clum A."/>
            <person name="Steindorff A."/>
            <person name="Ohm R."/>
            <person name="Martin F."/>
            <person name="Silar P."/>
            <person name="Natvig D."/>
            <person name="Lalanne C."/>
            <person name="Gautier V."/>
            <person name="Ament-Velasquez S.L."/>
            <person name="Kruys A."/>
            <person name="Hutchinson M.I."/>
            <person name="Powell A.J."/>
            <person name="Barry K."/>
            <person name="Miller A.N."/>
            <person name="Grigoriev I.V."/>
            <person name="Debuchy R."/>
            <person name="Gladieux P."/>
            <person name="Thoren M.H."/>
            <person name="Johannesson H."/>
        </authorList>
    </citation>
    <scope>NUCLEOTIDE SEQUENCE</scope>
    <source>
        <strain evidence="2">PSN324</strain>
    </source>
</reference>
<evidence type="ECO:0000256" key="1">
    <source>
        <dbReference type="SAM" id="MobiDB-lite"/>
    </source>
</evidence>
<organism evidence="2 3">
    <name type="scientific">Cladorrhinum samala</name>
    <dbReference type="NCBI Taxonomy" id="585594"/>
    <lineage>
        <taxon>Eukaryota</taxon>
        <taxon>Fungi</taxon>
        <taxon>Dikarya</taxon>
        <taxon>Ascomycota</taxon>
        <taxon>Pezizomycotina</taxon>
        <taxon>Sordariomycetes</taxon>
        <taxon>Sordariomycetidae</taxon>
        <taxon>Sordariales</taxon>
        <taxon>Podosporaceae</taxon>
        <taxon>Cladorrhinum</taxon>
    </lineage>
</organism>
<accession>A0AAV9HAQ3</accession>
<reference evidence="2" key="1">
    <citation type="journal article" date="2023" name="Mol. Phylogenet. Evol.">
        <title>Genome-scale phylogeny and comparative genomics of the fungal order Sordariales.</title>
        <authorList>
            <person name="Hensen N."/>
            <person name="Bonometti L."/>
            <person name="Westerberg I."/>
            <person name="Brannstrom I.O."/>
            <person name="Guillou S."/>
            <person name="Cros-Aarteil S."/>
            <person name="Calhoun S."/>
            <person name="Haridas S."/>
            <person name="Kuo A."/>
            <person name="Mondo S."/>
            <person name="Pangilinan J."/>
            <person name="Riley R."/>
            <person name="LaButti K."/>
            <person name="Andreopoulos B."/>
            <person name="Lipzen A."/>
            <person name="Chen C."/>
            <person name="Yan M."/>
            <person name="Daum C."/>
            <person name="Ng V."/>
            <person name="Clum A."/>
            <person name="Steindorff A."/>
            <person name="Ohm R.A."/>
            <person name="Martin F."/>
            <person name="Silar P."/>
            <person name="Natvig D.O."/>
            <person name="Lalanne C."/>
            <person name="Gautier V."/>
            <person name="Ament-Velasquez S.L."/>
            <person name="Kruys A."/>
            <person name="Hutchinson M.I."/>
            <person name="Powell A.J."/>
            <person name="Barry K."/>
            <person name="Miller A.N."/>
            <person name="Grigoriev I.V."/>
            <person name="Debuchy R."/>
            <person name="Gladieux P."/>
            <person name="Hiltunen Thoren M."/>
            <person name="Johannesson H."/>
        </authorList>
    </citation>
    <scope>NUCLEOTIDE SEQUENCE</scope>
    <source>
        <strain evidence="2">PSN324</strain>
    </source>
</reference>
<evidence type="ECO:0000313" key="2">
    <source>
        <dbReference type="EMBL" id="KAK4457690.1"/>
    </source>
</evidence>
<comment type="caution">
    <text evidence="2">The sequence shown here is derived from an EMBL/GenBank/DDBJ whole genome shotgun (WGS) entry which is preliminary data.</text>
</comment>
<protein>
    <submittedName>
        <fullName evidence="2">Uncharacterized protein</fullName>
    </submittedName>
</protein>
<dbReference type="AlphaFoldDB" id="A0AAV9HAQ3"/>
<feature type="region of interest" description="Disordered" evidence="1">
    <location>
        <begin position="24"/>
        <end position="121"/>
    </location>
</feature>
<evidence type="ECO:0000313" key="3">
    <source>
        <dbReference type="Proteomes" id="UP001321749"/>
    </source>
</evidence>
<proteinExistence type="predicted"/>
<sequence length="121" mass="12678">MSNMFRSRTGPLLVAAGIFGGLLYSTAGGKNQPRTRADPSGGVTGGVPVSETLQSIGGQGGPHARKEGENFAGSGIDISRNTKYQSHREDDAHPPHTKRSPGKVTDERVGEATSYGSRKNV</sequence>